<organism evidence="1 2">
    <name type="scientific">Gemmobacter lutimaris</name>
    <dbReference type="NCBI Taxonomy" id="2306023"/>
    <lineage>
        <taxon>Bacteria</taxon>
        <taxon>Pseudomonadati</taxon>
        <taxon>Pseudomonadota</taxon>
        <taxon>Alphaproteobacteria</taxon>
        <taxon>Rhodobacterales</taxon>
        <taxon>Paracoccaceae</taxon>
        <taxon>Gemmobacter</taxon>
    </lineage>
</organism>
<dbReference type="AlphaFoldDB" id="A0A398BPY8"/>
<evidence type="ECO:0000313" key="1">
    <source>
        <dbReference type="EMBL" id="RID91617.1"/>
    </source>
</evidence>
<dbReference type="RefSeq" id="WP_119135219.1">
    <property type="nucleotide sequence ID" value="NZ_QXXQ01000006.1"/>
</dbReference>
<accession>A0A398BPY8</accession>
<keyword evidence="2" id="KW-1185">Reference proteome</keyword>
<dbReference type="EMBL" id="QXXQ01000006">
    <property type="protein sequence ID" value="RID91617.1"/>
    <property type="molecule type" value="Genomic_DNA"/>
</dbReference>
<protein>
    <submittedName>
        <fullName evidence="1">Uncharacterized protein</fullName>
    </submittedName>
</protein>
<sequence length="193" mass="20735">MQLSNFMKSFSKQRTVLASTFDALDEIRAQIDAKGDEIEALRTAPRPVSDAIAAFDQWADRVATAAVDRAGISYMLGPEGRGDIRLPSYRAPGETTPNLTGSVEVLLGLLILTGRDKLRAVIEGQLADLAAGRETLDAEQRIERIASAEGDLRGLEMAEETIVRQMQNAGLAVVRRVDATALALLADDASLPS</sequence>
<proteinExistence type="predicted"/>
<dbReference type="Proteomes" id="UP000266649">
    <property type="component" value="Unassembled WGS sequence"/>
</dbReference>
<comment type="caution">
    <text evidence="1">The sequence shown here is derived from an EMBL/GenBank/DDBJ whole genome shotgun (WGS) entry which is preliminary data.</text>
</comment>
<gene>
    <name evidence="1" type="ORF">D2N39_13045</name>
</gene>
<name>A0A398BPY8_9RHOB</name>
<reference evidence="1 2" key="1">
    <citation type="submission" date="2018-09" db="EMBL/GenBank/DDBJ databases">
        <title>Gemmobacter lutimaris sp. nov., a marine bacterium isolated from tidal flat.</title>
        <authorList>
            <person name="Lee D.W."/>
            <person name="Yoo Y."/>
            <person name="Kim J.-J."/>
            <person name="Kim B.S."/>
        </authorList>
    </citation>
    <scope>NUCLEOTIDE SEQUENCE [LARGE SCALE GENOMIC DNA]</scope>
    <source>
        <strain evidence="1 2">YJ-T1-11</strain>
    </source>
</reference>
<evidence type="ECO:0000313" key="2">
    <source>
        <dbReference type="Proteomes" id="UP000266649"/>
    </source>
</evidence>